<dbReference type="AlphaFoldDB" id="A0A645JL83"/>
<evidence type="ECO:0008006" key="2">
    <source>
        <dbReference type="Google" id="ProtNLM"/>
    </source>
</evidence>
<gene>
    <name evidence="1" type="ORF">SDC9_211637</name>
</gene>
<reference evidence="1" key="1">
    <citation type="submission" date="2019-08" db="EMBL/GenBank/DDBJ databases">
        <authorList>
            <person name="Kucharzyk K."/>
            <person name="Murdoch R.W."/>
            <person name="Higgins S."/>
            <person name="Loffler F."/>
        </authorList>
    </citation>
    <scope>NUCLEOTIDE SEQUENCE</scope>
</reference>
<proteinExistence type="predicted"/>
<protein>
    <recommendedName>
        <fullName evidence="2">Amidohydrolase-related domain-containing protein</fullName>
    </recommendedName>
</protein>
<dbReference type="EMBL" id="VSSQ01143911">
    <property type="protein sequence ID" value="MPN63870.1"/>
    <property type="molecule type" value="Genomic_DNA"/>
</dbReference>
<sequence length="101" mass="11459">MFDCHIHMMKDVEKKDEFFRTVEGAGVSGGVLFSLPPAAFDGNTRSASERLDKVLRLADGKENFYPFYFVDPLEEDASGQIDEAASRHFGIQDHVYRRLSQ</sequence>
<name>A0A645JL83_9ZZZZ</name>
<comment type="caution">
    <text evidence="1">The sequence shown here is derived from an EMBL/GenBank/DDBJ whole genome shotgun (WGS) entry which is preliminary data.</text>
</comment>
<accession>A0A645JL83</accession>
<evidence type="ECO:0000313" key="1">
    <source>
        <dbReference type="EMBL" id="MPN63870.1"/>
    </source>
</evidence>
<organism evidence="1">
    <name type="scientific">bioreactor metagenome</name>
    <dbReference type="NCBI Taxonomy" id="1076179"/>
    <lineage>
        <taxon>unclassified sequences</taxon>
        <taxon>metagenomes</taxon>
        <taxon>ecological metagenomes</taxon>
    </lineage>
</organism>